<feature type="region of interest" description="Disordered" evidence="1">
    <location>
        <begin position="42"/>
        <end position="73"/>
    </location>
</feature>
<accession>U5GCB5</accession>
<reference evidence="2 3" key="1">
    <citation type="journal article" date="2006" name="Science">
        <title>The genome of black cottonwood, Populus trichocarpa (Torr. &amp; Gray).</title>
        <authorList>
            <person name="Tuskan G.A."/>
            <person name="Difazio S."/>
            <person name="Jansson S."/>
            <person name="Bohlmann J."/>
            <person name="Grigoriev I."/>
            <person name="Hellsten U."/>
            <person name="Putnam N."/>
            <person name="Ralph S."/>
            <person name="Rombauts S."/>
            <person name="Salamov A."/>
            <person name="Schein J."/>
            <person name="Sterck L."/>
            <person name="Aerts A."/>
            <person name="Bhalerao R.R."/>
            <person name="Bhalerao R.P."/>
            <person name="Blaudez D."/>
            <person name="Boerjan W."/>
            <person name="Brun A."/>
            <person name="Brunner A."/>
            <person name="Busov V."/>
            <person name="Campbell M."/>
            <person name="Carlson J."/>
            <person name="Chalot M."/>
            <person name="Chapman J."/>
            <person name="Chen G.L."/>
            <person name="Cooper D."/>
            <person name="Coutinho P.M."/>
            <person name="Couturier J."/>
            <person name="Covert S."/>
            <person name="Cronk Q."/>
            <person name="Cunningham R."/>
            <person name="Davis J."/>
            <person name="Degroeve S."/>
            <person name="Dejardin A."/>
            <person name="Depamphilis C."/>
            <person name="Detter J."/>
            <person name="Dirks B."/>
            <person name="Dubchak I."/>
            <person name="Duplessis S."/>
            <person name="Ehlting J."/>
            <person name="Ellis B."/>
            <person name="Gendler K."/>
            <person name="Goodstein D."/>
            <person name="Gribskov M."/>
            <person name="Grimwood J."/>
            <person name="Groover A."/>
            <person name="Gunter L."/>
            <person name="Hamberger B."/>
            <person name="Heinze B."/>
            <person name="Helariutta Y."/>
            <person name="Henrissat B."/>
            <person name="Holligan D."/>
            <person name="Holt R."/>
            <person name="Huang W."/>
            <person name="Islam-Faridi N."/>
            <person name="Jones S."/>
            <person name="Jones-Rhoades M."/>
            <person name="Jorgensen R."/>
            <person name="Joshi C."/>
            <person name="Kangasjarvi J."/>
            <person name="Karlsson J."/>
            <person name="Kelleher C."/>
            <person name="Kirkpatrick R."/>
            <person name="Kirst M."/>
            <person name="Kohler A."/>
            <person name="Kalluri U."/>
            <person name="Larimer F."/>
            <person name="Leebens-Mack J."/>
            <person name="Leple J.C."/>
            <person name="Locascio P."/>
            <person name="Lou Y."/>
            <person name="Lucas S."/>
            <person name="Martin F."/>
            <person name="Montanini B."/>
            <person name="Napoli C."/>
            <person name="Nelson D.R."/>
            <person name="Nelson C."/>
            <person name="Nieminen K."/>
            <person name="Nilsson O."/>
            <person name="Pereda V."/>
            <person name="Peter G."/>
            <person name="Philippe R."/>
            <person name="Pilate G."/>
            <person name="Poliakov A."/>
            <person name="Razumovskaya J."/>
            <person name="Richardson P."/>
            <person name="Rinaldi C."/>
            <person name="Ritland K."/>
            <person name="Rouze P."/>
            <person name="Ryaboy D."/>
            <person name="Schmutz J."/>
            <person name="Schrader J."/>
            <person name="Segerman B."/>
            <person name="Shin H."/>
            <person name="Siddiqui A."/>
            <person name="Sterky F."/>
            <person name="Terry A."/>
            <person name="Tsai C.J."/>
            <person name="Uberbacher E."/>
            <person name="Unneberg P."/>
            <person name="Vahala J."/>
            <person name="Wall K."/>
            <person name="Wessler S."/>
            <person name="Yang G."/>
            <person name="Yin T."/>
            <person name="Douglas C."/>
            <person name="Marra M."/>
            <person name="Sandberg G."/>
            <person name="Van de Peer Y."/>
            <person name="Rokhsar D."/>
        </authorList>
    </citation>
    <scope>NUCLEOTIDE SEQUENCE [LARGE SCALE GENOMIC DNA]</scope>
    <source>
        <strain evidence="3">cv. Nisqually</strain>
    </source>
</reference>
<organism evidence="2 3">
    <name type="scientific">Populus trichocarpa</name>
    <name type="common">Western balsam poplar</name>
    <name type="synonym">Populus balsamifera subsp. trichocarpa</name>
    <dbReference type="NCBI Taxonomy" id="3694"/>
    <lineage>
        <taxon>Eukaryota</taxon>
        <taxon>Viridiplantae</taxon>
        <taxon>Streptophyta</taxon>
        <taxon>Embryophyta</taxon>
        <taxon>Tracheophyta</taxon>
        <taxon>Spermatophyta</taxon>
        <taxon>Magnoliopsida</taxon>
        <taxon>eudicotyledons</taxon>
        <taxon>Gunneridae</taxon>
        <taxon>Pentapetalae</taxon>
        <taxon>rosids</taxon>
        <taxon>fabids</taxon>
        <taxon>Malpighiales</taxon>
        <taxon>Salicaceae</taxon>
        <taxon>Saliceae</taxon>
        <taxon>Populus</taxon>
    </lineage>
</organism>
<evidence type="ECO:0000256" key="1">
    <source>
        <dbReference type="SAM" id="MobiDB-lite"/>
    </source>
</evidence>
<feature type="compositionally biased region" description="Basic and acidic residues" evidence="1">
    <location>
        <begin position="56"/>
        <end position="65"/>
    </location>
</feature>
<dbReference type="InParanoid" id="U5GCB5"/>
<gene>
    <name evidence="2" type="ORF">POPTR_005G151000</name>
</gene>
<dbReference type="Proteomes" id="UP000006729">
    <property type="component" value="Chromosome 5"/>
</dbReference>
<dbReference type="EMBL" id="CM009294">
    <property type="protein sequence ID" value="PNT36833.1"/>
    <property type="molecule type" value="Genomic_DNA"/>
</dbReference>
<evidence type="ECO:0000313" key="3">
    <source>
        <dbReference type="Proteomes" id="UP000006729"/>
    </source>
</evidence>
<dbReference type="HOGENOM" id="CLU_2175361_0_0_1"/>
<sequence length="129" mass="15221">MSDQHNTPPPLEGDLKFQMQVTTQMMERMNFVMGKVCNRLDRVERHGNEPGTSTQDVRKVEDELKANSSGRAESPRCVDWRKFNISKEEKRRLRVSNIYAHNAFVMLDKEREPERFAKVYKETNKECEE</sequence>
<proteinExistence type="predicted"/>
<evidence type="ECO:0000313" key="2">
    <source>
        <dbReference type="EMBL" id="PNT36833.1"/>
    </source>
</evidence>
<keyword evidence="3" id="KW-1185">Reference proteome</keyword>
<name>U5GCB5_POPTR</name>
<protein>
    <submittedName>
        <fullName evidence="2">Uncharacterized protein</fullName>
    </submittedName>
</protein>
<dbReference type="AlphaFoldDB" id="U5GCB5"/>